<dbReference type="SUPFAM" id="SSF53300">
    <property type="entry name" value="vWA-like"/>
    <property type="match status" value="1"/>
</dbReference>
<accession>G8LWN7</accession>
<evidence type="ECO:0000256" key="2">
    <source>
        <dbReference type="SAM" id="SignalP"/>
    </source>
</evidence>
<dbReference type="PANTHER" id="PTHR43308">
    <property type="entry name" value="OUTER MEMBRANE PROTEIN ALPHA-RELATED"/>
    <property type="match status" value="1"/>
</dbReference>
<dbReference type="SUPFAM" id="SSF48239">
    <property type="entry name" value="Terpenoid cyclases/Protein prenyltransferases"/>
    <property type="match status" value="1"/>
</dbReference>
<dbReference type="Proteomes" id="UP000005435">
    <property type="component" value="Chromosome"/>
</dbReference>
<evidence type="ECO:0000313" key="5">
    <source>
        <dbReference type="EMBL" id="AEV68705.1"/>
    </source>
</evidence>
<feature type="chain" id="PRO_5003510861" evidence="2">
    <location>
        <begin position="31"/>
        <end position="1541"/>
    </location>
</feature>
<sequence length="1541" mass="170667" precursor="true">MYKKIKLGRKIISAVLSVFIMLSSALNVMASETDEMIDAVSKANLWLAKVQDTDGKWNADFYSDSIFYTSEISRYFKQEGIFSDSVSKAEVYLRSLKVESNNNYFSALIAGALEEEHRNEIINSLITSQKPDGGWGITKNYESNVPDTVKILETLIEQNSDINSIKKGIDYLIHNQNSDGSWSVVRGSEGNLALTAEVAILLNQFITVTGLTSSSLESAMIRAGSYLESNLGADGTWGTDENFIEDTLLAYRAVLLTVGTEPVKTLEDILIALQNENGSWYDDAYITMLAAKALKERRFLPVAQINYIKLYTVGDEGEKFESYSYNPYESFDIDVDIETDNIDSKLFVFIKKPDGTAILLPSNGALSWNTANNPEGEYWVEAIVKDNSSGRVMAKLEKSFLINSGFRAGNVIVSLAPHFTRVDKPVKVKADIAVENLSNINKQVEVCTAVYSEDKLIEIERKMVLFDFEDPMPIVGGITFEPDVSSEREYIIKSLVFDGTEKIAEGQDTFNVLPLADSQTFDYTLMQGEEVSETLRVLIPELPPKADVIFSFDLTGSMGGILNTAKTRAKEIMTELNKLGVDINYGVVSYMDYPYGYSSDYPYMLNCALTDSIASVSDAINSLRLGSGGDGPESYTRVLYESYADPNIGWRNGSKKIFVNFGDNIPHDNNINEGVPGLTGVYNTGTDLGRDGLPGTEDDLDLQEVLAEMAANNIVLLACQTNGNYGNYWSYWSGLTGGKMYNTNSSNLASEVVKAITDSLTATDIENLTLVPSVGGEEWIYKVTPESYSGKTNTVVPFEIFIKVPLGTKKGLYTYTLDAIDGNGVKYATYKINIDVVTDEVASAIRTVISTDKEQYLPDRIVDINATAKNITNTEADFVGRVEIVDSKDNVVDVVEDNIKMHWEANEAKDLNFKWNTGKTIAGRYKVKITWKNEISEFSAYCEFTVSPDGQIKNSVSTDKLSYYTNERVNIIETVTNTSKNAIFSDLHVQTKIEDSKGKLIWSDETLLVELLPGNKSRISKSWMPENTEPGYYNVKSSVYETVYGEVYYNAPICSSITTIEILSLDGTRFGVVGKIEAAPKIIAPDDSVVFSRTLSNTGNADIDTVKREIIIKNPVTGQIIDTIADNVSLPITKTISDTITWSKSGLKEGEYLVTYQVELPDGTVVILGSTGFKVVGKATPKPTPAKTTKKEDKITPKPSTVVVPTEPIPLANPVDVAISILADKRVYTENEEITFTIKYKNLLETGTGALKITAEIPEGTTISDAGDGKVDGNTITWEIPGFLGKGSAYKVYKVKIGELNKSEMIIENTAKIYGDIGLINTEDDTSTIKVMARTARLGNIIHKAYIKGYPGEVFIAENDLTRAEAATIFAKIMDLDLPSIRKGSYNDVKDSHWAWRYIEAVTEAGLFEGYGDGTFRPEAKITRAEFATVVAKYHGLKNVTPFEENYNDIKGHWAQNYIEEIVRFKIIEGYEDGTFKPQLNIKRSEAVTMVNKMLFRGPLLVETPTFKDVKTTDWFFGQVEEAARDHEVTLDENNNEIILK</sequence>
<dbReference type="SMART" id="SM00327">
    <property type="entry name" value="VWA"/>
    <property type="match status" value="1"/>
</dbReference>
<dbReference type="PANTHER" id="PTHR43308:SF5">
    <property type="entry name" value="S-LAYER PROTEIN _ PEPTIDOGLYCAN ENDO-BETA-N-ACETYLGLUCOSAMINIDASE"/>
    <property type="match status" value="1"/>
</dbReference>
<evidence type="ECO:0000256" key="1">
    <source>
        <dbReference type="ARBA" id="ARBA00022737"/>
    </source>
</evidence>
<dbReference type="eggNOG" id="COG4257">
    <property type="taxonomic scope" value="Bacteria"/>
</dbReference>
<dbReference type="InterPro" id="IPR001434">
    <property type="entry name" value="OmcB-like_DUF11"/>
</dbReference>
<dbReference type="HOGENOM" id="CLU_246791_0_0_9"/>
<feature type="signal peptide" evidence="2">
    <location>
        <begin position="1"/>
        <end position="30"/>
    </location>
</feature>
<dbReference type="eggNOG" id="COG2304">
    <property type="taxonomic scope" value="Bacteria"/>
</dbReference>
<dbReference type="InterPro" id="IPR036465">
    <property type="entry name" value="vWFA_dom_sf"/>
</dbReference>
<dbReference type="Gene3D" id="2.60.40.10">
    <property type="entry name" value="Immunoglobulins"/>
    <property type="match status" value="2"/>
</dbReference>
<dbReference type="STRING" id="720554.Clocl_2108"/>
<reference evidence="6" key="1">
    <citation type="submission" date="2011-12" db="EMBL/GenBank/DDBJ databases">
        <title>Complete sequence of Clostridium clariflavum DSM 19732.</title>
        <authorList>
            <consortium name="US DOE Joint Genome Institute"/>
            <person name="Lucas S."/>
            <person name="Han J."/>
            <person name="Lapidus A."/>
            <person name="Cheng J.-F."/>
            <person name="Goodwin L."/>
            <person name="Pitluck S."/>
            <person name="Peters L."/>
            <person name="Teshima H."/>
            <person name="Detter J.C."/>
            <person name="Han C."/>
            <person name="Tapia R."/>
            <person name="Land M."/>
            <person name="Hauser L."/>
            <person name="Kyrpides N."/>
            <person name="Ivanova N."/>
            <person name="Pagani I."/>
            <person name="Kitzmiller T."/>
            <person name="Lynd L."/>
            <person name="Izquierdo J."/>
            <person name="Woyke T."/>
        </authorList>
    </citation>
    <scope>NUCLEOTIDE SEQUENCE [LARGE SCALE GENOMIC DNA]</scope>
    <source>
        <strain evidence="6">DSM 19732 / NBRC 101661 / EBR45</strain>
    </source>
</reference>
<dbReference type="InterPro" id="IPR051465">
    <property type="entry name" value="Cell_Envelope_Struct_Comp"/>
</dbReference>
<dbReference type="InterPro" id="IPR002035">
    <property type="entry name" value="VWF_A"/>
</dbReference>
<dbReference type="PROSITE" id="PS50234">
    <property type="entry name" value="VWFA"/>
    <property type="match status" value="1"/>
</dbReference>
<name>G8LWN7_ACECE</name>
<dbReference type="EMBL" id="CP003065">
    <property type="protein sequence ID" value="AEV68705.1"/>
    <property type="molecule type" value="Genomic_DNA"/>
</dbReference>
<feature type="domain" description="SLH" evidence="4">
    <location>
        <begin position="1446"/>
        <end position="1505"/>
    </location>
</feature>
<evidence type="ECO:0000259" key="4">
    <source>
        <dbReference type="PROSITE" id="PS51272"/>
    </source>
</evidence>
<protein>
    <submittedName>
        <fullName evidence="5">Squalene cyclase</fullName>
    </submittedName>
</protein>
<dbReference type="InterPro" id="IPR001119">
    <property type="entry name" value="SLH_dom"/>
</dbReference>
<dbReference type="RefSeq" id="WP_014255284.1">
    <property type="nucleotide sequence ID" value="NC_016627.1"/>
</dbReference>
<dbReference type="eggNOG" id="COG1361">
    <property type="taxonomic scope" value="Bacteria"/>
</dbReference>
<dbReference type="Gene3D" id="1.50.10.20">
    <property type="match status" value="1"/>
</dbReference>
<evidence type="ECO:0000313" key="6">
    <source>
        <dbReference type="Proteomes" id="UP000005435"/>
    </source>
</evidence>
<keyword evidence="6" id="KW-1185">Reference proteome</keyword>
<dbReference type="Pfam" id="PF00395">
    <property type="entry name" value="SLH"/>
    <property type="match status" value="2"/>
</dbReference>
<dbReference type="eggNOG" id="COG1657">
    <property type="taxonomic scope" value="Bacteria"/>
</dbReference>
<proteinExistence type="predicted"/>
<gene>
    <name evidence="5" type="ordered locus">Clocl_2108</name>
</gene>
<dbReference type="PROSITE" id="PS51272">
    <property type="entry name" value="SLH"/>
    <property type="match status" value="2"/>
</dbReference>
<feature type="domain" description="VWFA" evidence="3">
    <location>
        <begin position="547"/>
        <end position="756"/>
    </location>
</feature>
<dbReference type="InterPro" id="IPR013783">
    <property type="entry name" value="Ig-like_fold"/>
</dbReference>
<keyword evidence="2" id="KW-0732">Signal</keyword>
<feature type="domain" description="SLH" evidence="4">
    <location>
        <begin position="1382"/>
        <end position="1445"/>
    </location>
</feature>
<keyword evidence="1" id="KW-0677">Repeat</keyword>
<organism evidence="5 6">
    <name type="scientific">Acetivibrio clariflavus (strain DSM 19732 / NBRC 101661 / EBR45)</name>
    <name type="common">Clostridium clariflavum</name>
    <dbReference type="NCBI Taxonomy" id="720554"/>
    <lineage>
        <taxon>Bacteria</taxon>
        <taxon>Bacillati</taxon>
        <taxon>Bacillota</taxon>
        <taxon>Clostridia</taxon>
        <taxon>Eubacteriales</taxon>
        <taxon>Oscillospiraceae</taxon>
        <taxon>Acetivibrio</taxon>
    </lineage>
</organism>
<dbReference type="OrthoDB" id="9758578at2"/>
<dbReference type="KEGG" id="ccl:Clocl_2108"/>
<dbReference type="CDD" id="cd00688">
    <property type="entry name" value="ISOPREN_C2_like"/>
    <property type="match status" value="1"/>
</dbReference>
<dbReference type="Pfam" id="PF13243">
    <property type="entry name" value="SQHop_cyclase_C"/>
    <property type="match status" value="1"/>
</dbReference>
<dbReference type="InterPro" id="IPR032696">
    <property type="entry name" value="SQ_cyclase_C"/>
</dbReference>
<reference evidence="5 6" key="2">
    <citation type="journal article" date="2012" name="Stand. Genomic Sci.">
        <title>Complete Genome Sequence of Clostridium clariflavum DSM 19732.</title>
        <authorList>
            <person name="Izquierdo J.A."/>
            <person name="Goodwin L."/>
            <person name="Davenport K.W."/>
            <person name="Teshima H."/>
            <person name="Bruce D."/>
            <person name="Detter C."/>
            <person name="Tapia R."/>
            <person name="Han S."/>
            <person name="Land M."/>
            <person name="Hauser L."/>
            <person name="Jeffries C.D."/>
            <person name="Han J."/>
            <person name="Pitluck S."/>
            <person name="Nolan M."/>
            <person name="Chen A."/>
            <person name="Huntemann M."/>
            <person name="Mavromatis K."/>
            <person name="Mikhailova N."/>
            <person name="Liolios K."/>
            <person name="Woyke T."/>
            <person name="Lynd L.R."/>
        </authorList>
    </citation>
    <scope>NUCLEOTIDE SEQUENCE [LARGE SCALE GENOMIC DNA]</scope>
    <source>
        <strain evidence="6">DSM 19732 / NBRC 101661 / EBR45</strain>
    </source>
</reference>
<dbReference type="Gene3D" id="3.40.50.410">
    <property type="entry name" value="von Willebrand factor, type A domain"/>
    <property type="match status" value="1"/>
</dbReference>
<dbReference type="Pfam" id="PF01345">
    <property type="entry name" value="DUF11"/>
    <property type="match status" value="1"/>
</dbReference>
<evidence type="ECO:0000259" key="3">
    <source>
        <dbReference type="PROSITE" id="PS50234"/>
    </source>
</evidence>
<dbReference type="InterPro" id="IPR008930">
    <property type="entry name" value="Terpenoid_cyclase/PrenylTrfase"/>
</dbReference>